<accession>C0E1P9</accession>
<evidence type="ECO:0000313" key="2">
    <source>
        <dbReference type="Proteomes" id="UP000006247"/>
    </source>
</evidence>
<dbReference type="AlphaFoldDB" id="C0E1P9"/>
<dbReference type="Proteomes" id="UP000006247">
    <property type="component" value="Unassembled WGS sequence"/>
</dbReference>
<evidence type="ECO:0000313" key="1">
    <source>
        <dbReference type="EMBL" id="EEG27583.1"/>
    </source>
</evidence>
<name>C0E1P9_9CORY</name>
<organism evidence="1 2">
    <name type="scientific">Corynebacterium matruchotii ATCC 33806</name>
    <dbReference type="NCBI Taxonomy" id="566549"/>
    <lineage>
        <taxon>Bacteria</taxon>
        <taxon>Bacillati</taxon>
        <taxon>Actinomycetota</taxon>
        <taxon>Actinomycetes</taxon>
        <taxon>Mycobacteriales</taxon>
        <taxon>Corynebacteriaceae</taxon>
        <taxon>Corynebacterium</taxon>
    </lineage>
</organism>
<dbReference type="EMBL" id="ACEB01000013">
    <property type="protein sequence ID" value="EEG27583.1"/>
    <property type="molecule type" value="Genomic_DNA"/>
</dbReference>
<dbReference type="HOGENOM" id="CLU_3024425_0_0_11"/>
<comment type="caution">
    <text evidence="1">The sequence shown here is derived from an EMBL/GenBank/DDBJ whole genome shotgun (WGS) entry which is preliminary data.</text>
</comment>
<gene>
    <name evidence="1" type="ORF">CORMATOL_00900</name>
</gene>
<proteinExistence type="predicted"/>
<reference evidence="1 2" key="1">
    <citation type="submission" date="2009-01" db="EMBL/GenBank/DDBJ databases">
        <authorList>
            <person name="Fulton L."/>
            <person name="Clifton S."/>
            <person name="Chinwalla A.T."/>
            <person name="Mitreva M."/>
            <person name="Sodergren E."/>
            <person name="Weinstock G."/>
            <person name="Clifton S."/>
            <person name="Dooling D.J."/>
            <person name="Fulton B."/>
            <person name="Minx P."/>
            <person name="Pepin K.H."/>
            <person name="Johnson M."/>
            <person name="Bhonagiri V."/>
            <person name="Nash W.E."/>
            <person name="Mardis E.R."/>
            <person name="Wilson R.K."/>
        </authorList>
    </citation>
    <scope>NUCLEOTIDE SEQUENCE [LARGE SCALE GENOMIC DNA]</scope>
    <source>
        <strain evidence="1 2">ATCC 33806</strain>
    </source>
</reference>
<sequence>MRDSCNRFVSLEHVLRGGVSGLIAAKPPKSPLLRPPERGFAAIRSAAGWAVWMLS</sequence>
<protein>
    <submittedName>
        <fullName evidence="1">Uncharacterized protein</fullName>
    </submittedName>
</protein>